<comment type="caution">
    <text evidence="2">The sequence shown here is derived from an EMBL/GenBank/DDBJ whole genome shotgun (WGS) entry which is preliminary data.</text>
</comment>
<reference evidence="3" key="1">
    <citation type="journal article" date="2019" name="Int. J. Syst. Evol. Microbiol.">
        <title>The Global Catalogue of Microorganisms (GCM) 10K type strain sequencing project: providing services to taxonomists for standard genome sequencing and annotation.</title>
        <authorList>
            <consortium name="The Broad Institute Genomics Platform"/>
            <consortium name="The Broad Institute Genome Sequencing Center for Infectious Disease"/>
            <person name="Wu L."/>
            <person name="Ma J."/>
        </authorList>
    </citation>
    <scope>NUCLEOTIDE SEQUENCE [LARGE SCALE GENOMIC DNA]</scope>
    <source>
        <strain evidence="3">JCM 18952</strain>
    </source>
</reference>
<dbReference type="RefSeq" id="WP_210099759.1">
    <property type="nucleotide sequence ID" value="NZ_BAABLK010000022.1"/>
</dbReference>
<dbReference type="PANTHER" id="PTHR43157:SF31">
    <property type="entry name" value="PHOSPHATIDYLINOSITOL-GLYCAN BIOSYNTHESIS CLASS F PROTEIN"/>
    <property type="match status" value="1"/>
</dbReference>
<evidence type="ECO:0000256" key="1">
    <source>
        <dbReference type="ARBA" id="ARBA00023002"/>
    </source>
</evidence>
<name>A0ABP9TNP8_9MICC</name>
<evidence type="ECO:0000313" key="2">
    <source>
        <dbReference type="EMBL" id="GAA5226719.1"/>
    </source>
</evidence>
<dbReference type="Proteomes" id="UP001501257">
    <property type="component" value="Unassembled WGS sequence"/>
</dbReference>
<sequence>MKQQTMIITGASDGIGAEAARALSLQGHKMVLVGRNREKTAAIARELRADHYLADFSQLDEVRALASLLLQRYPQIDVLANNAGGIFTPARQSTDDGFELTLQVNYLAPYLLTHLLLDRLVASRAAVINTSSVANRLYGKVDLSDLNAERYYDPKRAYGNAKLEQIMFTSELQRRFGSQGLGAAAFHPGIVRTGFSRAPGSSMESIYANRFISAFLATPAKGADTLIWLAGQGRDRTWPSGAYFKHRKVARTNPQANDVSLCSSLWEQTRQMLQLT</sequence>
<protein>
    <submittedName>
        <fullName evidence="2">SDR family NAD(P)-dependent oxidoreductase</fullName>
    </submittedName>
</protein>
<organism evidence="2 3">
    <name type="scientific">Paeniglutamicibacter antarcticus</name>
    <dbReference type="NCBI Taxonomy" id="494023"/>
    <lineage>
        <taxon>Bacteria</taxon>
        <taxon>Bacillati</taxon>
        <taxon>Actinomycetota</taxon>
        <taxon>Actinomycetes</taxon>
        <taxon>Micrococcales</taxon>
        <taxon>Micrococcaceae</taxon>
        <taxon>Paeniglutamicibacter</taxon>
    </lineage>
</organism>
<dbReference type="InterPro" id="IPR036291">
    <property type="entry name" value="NAD(P)-bd_dom_sf"/>
</dbReference>
<keyword evidence="3" id="KW-1185">Reference proteome</keyword>
<dbReference type="SUPFAM" id="SSF51735">
    <property type="entry name" value="NAD(P)-binding Rossmann-fold domains"/>
    <property type="match status" value="1"/>
</dbReference>
<accession>A0ABP9TNP8</accession>
<dbReference type="PANTHER" id="PTHR43157">
    <property type="entry name" value="PHOSPHATIDYLINOSITOL-GLYCAN BIOSYNTHESIS CLASS F PROTEIN-RELATED"/>
    <property type="match status" value="1"/>
</dbReference>
<evidence type="ECO:0000313" key="3">
    <source>
        <dbReference type="Proteomes" id="UP001501257"/>
    </source>
</evidence>
<dbReference type="PRINTS" id="PR00081">
    <property type="entry name" value="GDHRDH"/>
</dbReference>
<keyword evidence="1" id="KW-0560">Oxidoreductase</keyword>
<gene>
    <name evidence="2" type="ORF">GCM10025778_12520</name>
</gene>
<dbReference type="Gene3D" id="3.40.50.720">
    <property type="entry name" value="NAD(P)-binding Rossmann-like Domain"/>
    <property type="match status" value="1"/>
</dbReference>
<proteinExistence type="predicted"/>
<dbReference type="EMBL" id="BAABLK010000022">
    <property type="protein sequence ID" value="GAA5226719.1"/>
    <property type="molecule type" value="Genomic_DNA"/>
</dbReference>
<dbReference type="Pfam" id="PF00106">
    <property type="entry name" value="adh_short"/>
    <property type="match status" value="1"/>
</dbReference>
<dbReference type="InterPro" id="IPR002347">
    <property type="entry name" value="SDR_fam"/>
</dbReference>